<dbReference type="EMBL" id="QKRB01000028">
    <property type="protein sequence ID" value="PZD97289.1"/>
    <property type="molecule type" value="Genomic_DNA"/>
</dbReference>
<evidence type="ECO:0000313" key="3">
    <source>
        <dbReference type="Proteomes" id="UP000249522"/>
    </source>
</evidence>
<sequence length="163" mass="18730">MESYDKQRMRKDVVCEMKKIIMVCIAVVLLIPVLIGVYVYRIGFLDDEQSTTTIEISHIPAAMYSTAEPIMPDWEVKKVTAYNDGFVSPTCTLYFTNDVELLLSTSPVTYSGMYQLLVNTSLYEAYVDEQDAVFQYFSGGYYYSFKTKRGTNEQLVQQYIMSL</sequence>
<evidence type="ECO:0000256" key="1">
    <source>
        <dbReference type="SAM" id="Phobius"/>
    </source>
</evidence>
<organism evidence="2 3">
    <name type="scientific">Paenibacillus sambharensis</name>
    <dbReference type="NCBI Taxonomy" id="1803190"/>
    <lineage>
        <taxon>Bacteria</taxon>
        <taxon>Bacillati</taxon>
        <taxon>Bacillota</taxon>
        <taxon>Bacilli</taxon>
        <taxon>Bacillales</taxon>
        <taxon>Paenibacillaceae</taxon>
        <taxon>Paenibacillus</taxon>
    </lineage>
</organism>
<feature type="transmembrane region" description="Helical" evidence="1">
    <location>
        <begin position="20"/>
        <end position="40"/>
    </location>
</feature>
<protein>
    <recommendedName>
        <fullName evidence="4">DUF4367 domain-containing protein</fullName>
    </recommendedName>
</protein>
<proteinExistence type="predicted"/>
<evidence type="ECO:0000313" key="2">
    <source>
        <dbReference type="EMBL" id="PZD97289.1"/>
    </source>
</evidence>
<evidence type="ECO:0008006" key="4">
    <source>
        <dbReference type="Google" id="ProtNLM"/>
    </source>
</evidence>
<accession>A0A2W1LF23</accession>
<keyword evidence="1" id="KW-0472">Membrane</keyword>
<gene>
    <name evidence="2" type="ORF">DNH61_02730</name>
</gene>
<name>A0A2W1LF23_9BACL</name>
<dbReference type="Proteomes" id="UP000249522">
    <property type="component" value="Unassembled WGS sequence"/>
</dbReference>
<keyword evidence="1" id="KW-1133">Transmembrane helix</keyword>
<comment type="caution">
    <text evidence="2">The sequence shown here is derived from an EMBL/GenBank/DDBJ whole genome shotgun (WGS) entry which is preliminary data.</text>
</comment>
<keyword evidence="1" id="KW-0812">Transmembrane</keyword>
<reference evidence="2 3" key="1">
    <citation type="submission" date="2018-06" db="EMBL/GenBank/DDBJ databases">
        <title>Paenibacillus imtechensis sp. nov.</title>
        <authorList>
            <person name="Pinnaka A.K."/>
            <person name="Singh H."/>
            <person name="Kaur M."/>
        </authorList>
    </citation>
    <scope>NUCLEOTIDE SEQUENCE [LARGE SCALE GENOMIC DNA]</scope>
    <source>
        <strain evidence="2 3">SMB1</strain>
    </source>
</reference>
<dbReference type="AlphaFoldDB" id="A0A2W1LF23"/>
<keyword evidence="3" id="KW-1185">Reference proteome</keyword>